<dbReference type="SMART" id="SM00356">
    <property type="entry name" value="ZnF_C3H1"/>
    <property type="match status" value="2"/>
</dbReference>
<evidence type="ECO:0000259" key="8">
    <source>
        <dbReference type="PROSITE" id="PS50103"/>
    </source>
</evidence>
<dbReference type="SMART" id="SM00361">
    <property type="entry name" value="RRM_1"/>
    <property type="match status" value="1"/>
</dbReference>
<keyword evidence="2" id="KW-0677">Repeat</keyword>
<dbReference type="CTD" id="8233"/>
<sequence>MDVETESCAPKKLSHKQYKALLKREKRRCQRQAAAQLQAELEARNAPPSEDPTVEETARLVKIEQEQEKKDEEERRVAHEAWLEREQLAQEAFEVIKKKEEAQKKKLLEEQRRIQEEWEARQKQEKQTSQSKKERELEDVLQQLDKEIEAGEDKPTHNPEAPRQSQQTKQEPCSFYRKTGGCRFGDRCSRTHIPPEISTSLLFPHMYIDFTLEQSHRDEYDTDMGLEYDEGDAYERFLEFYNDVLPELKEFGTVVQFKVCCNWEPHLRGNVYVQYKREEDSSKARDSFHGRFYAGKQLSCIFTPVTSWKAAICGMFHQNKCSRGKNCNFLHVFQNPNREFANADRDFQTLGSRGGQSQRGWRYDQDRRNRDRSRSREKRREQCRRSHSRDRRHRSRERSRSRERRSRYSSSRSHRSRSRDRSRKKRSRTRSRSRSRSPLRTSRRHRSRSGSRSRRHSPRSPRETSTRSQDRSVHHRSRSRSRHRDSRSPSLPRSSRSRSVSPQKTKSKSKSRNVRSQSRSRDDQQSSSDCDDNIHVRTKHRKKKHKSAKDKGKVEPPDPSHEDVSNQDTNADGVNKCELLDSNYQERSTNGDHHKEAENVNTDQPLIKTEITEELKKNTRLEDSEKQDHASRESTGDDSGGELEESKSLDIKRSRSLGKDELTSSHRSSNKKKHKHKHKKRRHKKQRRLSPHSDS</sequence>
<dbReference type="InterPro" id="IPR012677">
    <property type="entry name" value="Nucleotide-bd_a/b_plait_sf"/>
</dbReference>
<feature type="compositionally biased region" description="Basic and acidic residues" evidence="7">
    <location>
        <begin position="460"/>
        <end position="472"/>
    </location>
</feature>
<evidence type="ECO:0000256" key="7">
    <source>
        <dbReference type="SAM" id="MobiDB-lite"/>
    </source>
</evidence>
<accession>A0A913ZGC4</accession>
<feature type="compositionally biased region" description="Basic residues" evidence="7">
    <location>
        <begin position="385"/>
        <end position="459"/>
    </location>
</feature>
<dbReference type="Pfam" id="PF00642">
    <property type="entry name" value="zf-CCCH"/>
    <property type="match status" value="1"/>
</dbReference>
<feature type="domain" description="C3H1-type" evidence="8">
    <location>
        <begin position="307"/>
        <end position="334"/>
    </location>
</feature>
<dbReference type="GO" id="GO:0089701">
    <property type="term" value="C:U2AF complex"/>
    <property type="evidence" value="ECO:0007669"/>
    <property type="project" value="InterPro"/>
</dbReference>
<feature type="zinc finger region" description="C3H1-type" evidence="6">
    <location>
        <begin position="307"/>
        <end position="334"/>
    </location>
</feature>
<feature type="compositionally biased region" description="Low complexity" evidence="7">
    <location>
        <begin position="488"/>
        <end position="503"/>
    </location>
</feature>
<dbReference type="OMA" id="REYKDDH"/>
<dbReference type="AlphaFoldDB" id="A0A913ZGC4"/>
<evidence type="ECO:0000256" key="3">
    <source>
        <dbReference type="ARBA" id="ARBA00022771"/>
    </source>
</evidence>
<keyword evidence="10" id="KW-1185">Reference proteome</keyword>
<dbReference type="InterPro" id="IPR035979">
    <property type="entry name" value="RBD_domain_sf"/>
</dbReference>
<evidence type="ECO:0000313" key="9">
    <source>
        <dbReference type="EnsemblMetazoa" id="XP_038050060.1"/>
    </source>
</evidence>
<evidence type="ECO:0000256" key="2">
    <source>
        <dbReference type="ARBA" id="ARBA00022737"/>
    </source>
</evidence>
<protein>
    <recommendedName>
        <fullName evidence="8">C3H1-type domain-containing protein</fullName>
    </recommendedName>
</protein>
<evidence type="ECO:0000313" key="10">
    <source>
        <dbReference type="Proteomes" id="UP000887568"/>
    </source>
</evidence>
<dbReference type="GO" id="GO:0000398">
    <property type="term" value="P:mRNA splicing, via spliceosome"/>
    <property type="evidence" value="ECO:0007669"/>
    <property type="project" value="InterPro"/>
</dbReference>
<dbReference type="PROSITE" id="PS50103">
    <property type="entry name" value="ZF_C3H1"/>
    <property type="match status" value="2"/>
</dbReference>
<dbReference type="PANTHER" id="PTHR12620">
    <property type="entry name" value="U2 SNRNP AUXILIARY FACTOR, SMALL SUBUNIT"/>
    <property type="match status" value="1"/>
</dbReference>
<keyword evidence="1 6" id="KW-0479">Metal-binding</keyword>
<feature type="compositionally biased region" description="Basic and acidic residues" evidence="7">
    <location>
        <begin position="361"/>
        <end position="384"/>
    </location>
</feature>
<name>A0A913ZGC4_PATMI</name>
<dbReference type="GO" id="GO:0008270">
    <property type="term" value="F:zinc ion binding"/>
    <property type="evidence" value="ECO:0007669"/>
    <property type="project" value="UniProtKB-KW"/>
</dbReference>
<dbReference type="SUPFAM" id="SSF54928">
    <property type="entry name" value="RNA-binding domain, RBD"/>
    <property type="match status" value="1"/>
</dbReference>
<evidence type="ECO:0000256" key="1">
    <source>
        <dbReference type="ARBA" id="ARBA00022723"/>
    </source>
</evidence>
<keyword evidence="5" id="KW-0694">RNA-binding</keyword>
<evidence type="ECO:0000256" key="4">
    <source>
        <dbReference type="ARBA" id="ARBA00022833"/>
    </source>
</evidence>
<dbReference type="GO" id="GO:0003723">
    <property type="term" value="F:RNA binding"/>
    <property type="evidence" value="ECO:0007669"/>
    <property type="project" value="UniProtKB-KW"/>
</dbReference>
<dbReference type="PRINTS" id="PR01848">
    <property type="entry name" value="U2AUXFACTOR"/>
</dbReference>
<dbReference type="CDD" id="cd12540">
    <property type="entry name" value="RRM_U2AFBPL"/>
    <property type="match status" value="1"/>
</dbReference>
<keyword evidence="4 6" id="KW-0862">Zinc</keyword>
<proteinExistence type="predicted"/>
<dbReference type="EnsemblMetazoa" id="XM_038194132.1">
    <property type="protein sequence ID" value="XP_038050060.1"/>
    <property type="gene ID" value="LOC119723465"/>
</dbReference>
<dbReference type="OrthoDB" id="75923at2759"/>
<reference evidence="9" key="1">
    <citation type="submission" date="2022-11" db="UniProtKB">
        <authorList>
            <consortium name="EnsemblMetazoa"/>
        </authorList>
    </citation>
    <scope>IDENTIFICATION</scope>
</reference>
<evidence type="ECO:0000256" key="5">
    <source>
        <dbReference type="ARBA" id="ARBA00022884"/>
    </source>
</evidence>
<dbReference type="RefSeq" id="XP_038050060.1">
    <property type="nucleotide sequence ID" value="XM_038194132.1"/>
</dbReference>
<feature type="compositionally biased region" description="Basic residues" evidence="7">
    <location>
        <begin position="668"/>
        <end position="695"/>
    </location>
</feature>
<evidence type="ECO:0000256" key="6">
    <source>
        <dbReference type="PROSITE-ProRule" id="PRU00723"/>
    </source>
</evidence>
<feature type="compositionally biased region" description="Basic residues" evidence="7">
    <location>
        <begin position="536"/>
        <end position="548"/>
    </location>
</feature>
<dbReference type="InterPro" id="IPR003954">
    <property type="entry name" value="RRM_euk-type"/>
</dbReference>
<keyword evidence="3 6" id="KW-0863">Zinc-finger</keyword>
<organism evidence="9 10">
    <name type="scientific">Patiria miniata</name>
    <name type="common">Bat star</name>
    <name type="synonym">Asterina miniata</name>
    <dbReference type="NCBI Taxonomy" id="46514"/>
    <lineage>
        <taxon>Eukaryota</taxon>
        <taxon>Metazoa</taxon>
        <taxon>Echinodermata</taxon>
        <taxon>Eleutherozoa</taxon>
        <taxon>Asterozoa</taxon>
        <taxon>Asteroidea</taxon>
        <taxon>Valvatacea</taxon>
        <taxon>Valvatida</taxon>
        <taxon>Asterinidae</taxon>
        <taxon>Patiria</taxon>
    </lineage>
</organism>
<feature type="compositionally biased region" description="Basic residues" evidence="7">
    <location>
        <begin position="473"/>
        <end position="485"/>
    </location>
</feature>
<dbReference type="InterPro" id="IPR000571">
    <property type="entry name" value="Znf_CCCH"/>
</dbReference>
<feature type="domain" description="C3H1-type" evidence="8">
    <location>
        <begin position="167"/>
        <end position="195"/>
    </location>
</feature>
<feature type="compositionally biased region" description="Basic and acidic residues" evidence="7">
    <location>
        <begin position="589"/>
        <end position="598"/>
    </location>
</feature>
<dbReference type="GeneID" id="119723465"/>
<feature type="zinc finger region" description="C3H1-type" evidence="6">
    <location>
        <begin position="167"/>
        <end position="195"/>
    </location>
</feature>
<feature type="region of interest" description="Disordered" evidence="7">
    <location>
        <begin position="348"/>
        <end position="695"/>
    </location>
</feature>
<dbReference type="Gene3D" id="3.30.70.330">
    <property type="match status" value="1"/>
</dbReference>
<feature type="compositionally biased region" description="Basic and acidic residues" evidence="7">
    <location>
        <begin position="549"/>
        <end position="564"/>
    </location>
</feature>
<dbReference type="InterPro" id="IPR009145">
    <property type="entry name" value="U2AF_small"/>
</dbReference>
<feature type="compositionally biased region" description="Basic and acidic residues" evidence="7">
    <location>
        <begin position="644"/>
        <end position="664"/>
    </location>
</feature>
<feature type="region of interest" description="Disordered" evidence="7">
    <location>
        <begin position="149"/>
        <end position="172"/>
    </location>
</feature>
<dbReference type="Proteomes" id="UP000887568">
    <property type="component" value="Unplaced"/>
</dbReference>
<feature type="compositionally biased region" description="Basic and acidic residues" evidence="7">
    <location>
        <begin position="610"/>
        <end position="635"/>
    </location>
</feature>